<gene>
    <name evidence="1" type="ORF">FRX31_006109</name>
</gene>
<feature type="non-terminal residue" evidence="1">
    <location>
        <position position="1"/>
    </location>
</feature>
<sequence length="159" mass="18080">MPGEETGPLLVTLALQAFGCAIERPDKIVEQYHSYCSQKGKHLLDLLRTSFIHPNLLERPPKARTALKVIRCVSKLRRAGIKFKHSSNATNIVRNTSQIMLVSWMINTFKDVEFLFVEGVIENYFGTDEEMSHFFNILGKDVSYDVLSCFPAELLGCKR</sequence>
<proteinExistence type="predicted"/>
<dbReference type="PANTHER" id="PTHR31549">
    <property type="entry name" value="PROTEIN, PUTATIVE (DUF247)-RELATED-RELATED"/>
    <property type="match status" value="1"/>
</dbReference>
<evidence type="ECO:0000313" key="1">
    <source>
        <dbReference type="EMBL" id="KAF5204304.1"/>
    </source>
</evidence>
<dbReference type="Pfam" id="PF03140">
    <property type="entry name" value="DUF247"/>
    <property type="match status" value="2"/>
</dbReference>
<dbReference type="EMBL" id="JABWDY010005600">
    <property type="protein sequence ID" value="KAF5204304.1"/>
    <property type="molecule type" value="Genomic_DNA"/>
</dbReference>
<dbReference type="AlphaFoldDB" id="A0A7J6X3P4"/>
<name>A0A7J6X3P4_THATH</name>
<reference evidence="1 2" key="1">
    <citation type="submission" date="2020-06" db="EMBL/GenBank/DDBJ databases">
        <title>Transcriptomic and genomic resources for Thalictrum thalictroides and T. hernandezii: Facilitating candidate gene discovery in an emerging model plant lineage.</title>
        <authorList>
            <person name="Arias T."/>
            <person name="Riano-Pachon D.M."/>
            <person name="Di Stilio V.S."/>
        </authorList>
    </citation>
    <scope>NUCLEOTIDE SEQUENCE [LARGE SCALE GENOMIC DNA]</scope>
    <source>
        <strain evidence="2">cv. WT478/WT964</strain>
        <tissue evidence="1">Leaves</tissue>
    </source>
</reference>
<comment type="caution">
    <text evidence="1">The sequence shown here is derived from an EMBL/GenBank/DDBJ whole genome shotgun (WGS) entry which is preliminary data.</text>
</comment>
<dbReference type="OrthoDB" id="658695at2759"/>
<protein>
    <submittedName>
        <fullName evidence="1">Uncharacterized protein</fullName>
    </submittedName>
</protein>
<dbReference type="Proteomes" id="UP000554482">
    <property type="component" value="Unassembled WGS sequence"/>
</dbReference>
<keyword evidence="2" id="KW-1185">Reference proteome</keyword>
<dbReference type="InterPro" id="IPR004158">
    <property type="entry name" value="DUF247_pln"/>
</dbReference>
<organism evidence="1 2">
    <name type="scientific">Thalictrum thalictroides</name>
    <name type="common">Rue-anemone</name>
    <name type="synonym">Anemone thalictroides</name>
    <dbReference type="NCBI Taxonomy" id="46969"/>
    <lineage>
        <taxon>Eukaryota</taxon>
        <taxon>Viridiplantae</taxon>
        <taxon>Streptophyta</taxon>
        <taxon>Embryophyta</taxon>
        <taxon>Tracheophyta</taxon>
        <taxon>Spermatophyta</taxon>
        <taxon>Magnoliopsida</taxon>
        <taxon>Ranunculales</taxon>
        <taxon>Ranunculaceae</taxon>
        <taxon>Thalictroideae</taxon>
        <taxon>Thalictrum</taxon>
    </lineage>
</organism>
<dbReference type="PANTHER" id="PTHR31549:SF197">
    <property type="entry name" value="PROTEIN, PUTATIVE (DUF247)-RELATED"/>
    <property type="match status" value="1"/>
</dbReference>
<accession>A0A7J6X3P4</accession>
<evidence type="ECO:0000313" key="2">
    <source>
        <dbReference type="Proteomes" id="UP000554482"/>
    </source>
</evidence>